<dbReference type="CDD" id="cd03674">
    <property type="entry name" value="NUDIX_Hydrolase"/>
    <property type="match status" value="1"/>
</dbReference>
<evidence type="ECO:0000313" key="3">
    <source>
        <dbReference type="EMBL" id="SET60645.1"/>
    </source>
</evidence>
<gene>
    <name evidence="3" type="ORF">SAMN04489758_12143</name>
</gene>
<name>A0A1I0FQB6_9FIRM</name>
<organism evidence="3 4">
    <name type="scientific">Thomasclavelia cocleata</name>
    <dbReference type="NCBI Taxonomy" id="69824"/>
    <lineage>
        <taxon>Bacteria</taxon>
        <taxon>Bacillati</taxon>
        <taxon>Bacillota</taxon>
        <taxon>Erysipelotrichia</taxon>
        <taxon>Erysipelotrichales</taxon>
        <taxon>Coprobacillaceae</taxon>
        <taxon>Thomasclavelia</taxon>
    </lineage>
</organism>
<dbReference type="RefSeq" id="WP_092354497.1">
    <property type="nucleotide sequence ID" value="NZ_FOIN01000021.1"/>
</dbReference>
<feature type="domain" description="Nudix hydrolase" evidence="2">
    <location>
        <begin position="41"/>
        <end position="180"/>
    </location>
</feature>
<reference evidence="4" key="1">
    <citation type="submission" date="2016-10" db="EMBL/GenBank/DDBJ databases">
        <authorList>
            <person name="Varghese N."/>
            <person name="Submissions S."/>
        </authorList>
    </citation>
    <scope>NUCLEOTIDE SEQUENCE [LARGE SCALE GENOMIC DNA]</scope>
    <source>
        <strain evidence="4">DSM 1551</strain>
    </source>
</reference>
<dbReference type="AlphaFoldDB" id="A0A1I0FQB6"/>
<dbReference type="SUPFAM" id="SSF55811">
    <property type="entry name" value="Nudix"/>
    <property type="match status" value="1"/>
</dbReference>
<dbReference type="InterPro" id="IPR015797">
    <property type="entry name" value="NUDIX_hydrolase-like_dom_sf"/>
</dbReference>
<dbReference type="GeneID" id="78288726"/>
<protein>
    <submittedName>
        <fullName evidence="3">ADP-ribose pyrophosphatase YjhB, NUDIX family</fullName>
    </submittedName>
</protein>
<dbReference type="InterPro" id="IPR000086">
    <property type="entry name" value="NUDIX_hydrolase_dom"/>
</dbReference>
<accession>A0A1I0FQB6</accession>
<dbReference type="Pfam" id="PF00293">
    <property type="entry name" value="NUDIX"/>
    <property type="match status" value="1"/>
</dbReference>
<dbReference type="PANTHER" id="PTHR43736">
    <property type="entry name" value="ADP-RIBOSE PYROPHOSPHATASE"/>
    <property type="match status" value="1"/>
</dbReference>
<evidence type="ECO:0000256" key="1">
    <source>
        <dbReference type="ARBA" id="ARBA00005582"/>
    </source>
</evidence>
<dbReference type="EMBL" id="FOIN01000021">
    <property type="protein sequence ID" value="SET60645.1"/>
    <property type="molecule type" value="Genomic_DNA"/>
</dbReference>
<dbReference type="Proteomes" id="UP000198558">
    <property type="component" value="Unassembled WGS sequence"/>
</dbReference>
<comment type="similarity">
    <text evidence="1">Belongs to the Nudix hydrolase family.</text>
</comment>
<evidence type="ECO:0000259" key="2">
    <source>
        <dbReference type="PROSITE" id="PS51462"/>
    </source>
</evidence>
<dbReference type="PANTHER" id="PTHR43736:SF1">
    <property type="entry name" value="DIHYDRONEOPTERIN TRIPHOSPHATE DIPHOSPHATASE"/>
    <property type="match status" value="1"/>
</dbReference>
<keyword evidence="4" id="KW-1185">Reference proteome</keyword>
<proteinExistence type="inferred from homology"/>
<dbReference type="OrthoDB" id="9787880at2"/>
<dbReference type="PROSITE" id="PS51462">
    <property type="entry name" value="NUDIX"/>
    <property type="match status" value="1"/>
</dbReference>
<evidence type="ECO:0000313" key="4">
    <source>
        <dbReference type="Proteomes" id="UP000198558"/>
    </source>
</evidence>
<sequence>MIELERSRNLNLINEFEVKQLQIIKDFIKDSPNALTRDNKTAHITVSAWVLNPTLNKVLMAHHNIYNSWAWLGGHADGNHDLGQVAISEAMEETGIKDICFLSDDWIAIDILPVQLHFKNNQLVDFHLHFNFTFAFIADDKQQVIPKLDENKAVKWIALNEIEQVVKEKEMIPIYHKLIKRVLKLRNRA</sequence>
<dbReference type="Gene3D" id="3.90.79.10">
    <property type="entry name" value="Nucleoside Triphosphate Pyrophosphohydrolase"/>
    <property type="match status" value="1"/>
</dbReference>